<organism evidence="1 2">
    <name type="scientific">Adineta ricciae</name>
    <name type="common">Rotifer</name>
    <dbReference type="NCBI Taxonomy" id="249248"/>
    <lineage>
        <taxon>Eukaryota</taxon>
        <taxon>Metazoa</taxon>
        <taxon>Spiralia</taxon>
        <taxon>Gnathifera</taxon>
        <taxon>Rotifera</taxon>
        <taxon>Eurotatoria</taxon>
        <taxon>Bdelloidea</taxon>
        <taxon>Adinetida</taxon>
        <taxon>Adinetidae</taxon>
        <taxon>Adineta</taxon>
    </lineage>
</organism>
<name>A0A814PEL1_ADIRI</name>
<dbReference type="Proteomes" id="UP000663852">
    <property type="component" value="Unassembled WGS sequence"/>
</dbReference>
<sequence length="73" mass="8779">MIKWRFLVDGIRLKHTDLIEIYCVRESHMMYGEAVDDFSKSYRCMMFFILLIERSNIMVMMIVTIKVVCHPDD</sequence>
<dbReference type="AlphaFoldDB" id="A0A814PEL1"/>
<evidence type="ECO:0000313" key="1">
    <source>
        <dbReference type="EMBL" id="CAF1102625.1"/>
    </source>
</evidence>
<dbReference type="EMBL" id="CAJNOJ010000098">
    <property type="protein sequence ID" value="CAF1102625.1"/>
    <property type="molecule type" value="Genomic_DNA"/>
</dbReference>
<comment type="caution">
    <text evidence="1">The sequence shown here is derived from an EMBL/GenBank/DDBJ whole genome shotgun (WGS) entry which is preliminary data.</text>
</comment>
<evidence type="ECO:0000313" key="2">
    <source>
        <dbReference type="Proteomes" id="UP000663852"/>
    </source>
</evidence>
<protein>
    <submittedName>
        <fullName evidence="1">Uncharacterized protein</fullName>
    </submittedName>
</protein>
<reference evidence="1" key="1">
    <citation type="submission" date="2021-02" db="EMBL/GenBank/DDBJ databases">
        <authorList>
            <person name="Nowell W R."/>
        </authorList>
    </citation>
    <scope>NUCLEOTIDE SEQUENCE</scope>
</reference>
<accession>A0A814PEL1</accession>
<proteinExistence type="predicted"/>
<gene>
    <name evidence="1" type="ORF">EDS130_LOCUS20069</name>
</gene>